<dbReference type="Proteomes" id="UP000233556">
    <property type="component" value="Unassembled WGS sequence"/>
</dbReference>
<proteinExistence type="predicted"/>
<name>A0A2I0UHX5_LIMLA</name>
<reference evidence="2" key="2">
    <citation type="submission" date="2017-12" db="EMBL/GenBank/DDBJ databases">
        <title>Genome sequence of the Bar-tailed Godwit (Limosa lapponica baueri).</title>
        <authorList>
            <person name="Lima N.C.B."/>
            <person name="Parody-Merino A.M."/>
            <person name="Battley P.F."/>
            <person name="Fidler A.E."/>
            <person name="Prosdocimi F."/>
        </authorList>
    </citation>
    <scope>NUCLEOTIDE SEQUENCE [LARGE SCALE GENOMIC DNA]</scope>
</reference>
<dbReference type="AlphaFoldDB" id="A0A2I0UHX5"/>
<keyword evidence="2" id="KW-1185">Reference proteome</keyword>
<reference evidence="2" key="1">
    <citation type="submission" date="2017-11" db="EMBL/GenBank/DDBJ databases">
        <authorList>
            <person name="Lima N.C."/>
            <person name="Parody-Merino A.M."/>
            <person name="Battley P.F."/>
            <person name="Fidler A.E."/>
            <person name="Prosdocimi F."/>
        </authorList>
    </citation>
    <scope>NUCLEOTIDE SEQUENCE [LARGE SCALE GENOMIC DNA]</scope>
</reference>
<evidence type="ECO:0000313" key="2">
    <source>
        <dbReference type="Proteomes" id="UP000233556"/>
    </source>
</evidence>
<gene>
    <name evidence="1" type="ORF">llap_4064</name>
</gene>
<dbReference type="EMBL" id="KZ505750">
    <property type="protein sequence ID" value="PKU45636.1"/>
    <property type="molecule type" value="Genomic_DNA"/>
</dbReference>
<evidence type="ECO:0000313" key="1">
    <source>
        <dbReference type="EMBL" id="PKU45636.1"/>
    </source>
</evidence>
<sequence length="79" mass="8840">MERASHLLSTVLTLSREKRDCPSSEDETWKLGQNVGRKQKEEKMKIVQGAPHTFLDMTASEEPGQIIGIINSKSDIWAG</sequence>
<protein>
    <submittedName>
        <fullName evidence="1">Uncharacterized protein</fullName>
    </submittedName>
</protein>
<organism evidence="1 2">
    <name type="scientific">Limosa lapponica baueri</name>
    <dbReference type="NCBI Taxonomy" id="1758121"/>
    <lineage>
        <taxon>Eukaryota</taxon>
        <taxon>Metazoa</taxon>
        <taxon>Chordata</taxon>
        <taxon>Craniata</taxon>
        <taxon>Vertebrata</taxon>
        <taxon>Euteleostomi</taxon>
        <taxon>Archelosauria</taxon>
        <taxon>Archosauria</taxon>
        <taxon>Dinosauria</taxon>
        <taxon>Saurischia</taxon>
        <taxon>Theropoda</taxon>
        <taxon>Coelurosauria</taxon>
        <taxon>Aves</taxon>
        <taxon>Neognathae</taxon>
        <taxon>Neoaves</taxon>
        <taxon>Charadriiformes</taxon>
        <taxon>Scolopacidae</taxon>
        <taxon>Limosa</taxon>
    </lineage>
</organism>
<accession>A0A2I0UHX5</accession>